<evidence type="ECO:0000313" key="3">
    <source>
        <dbReference type="Proteomes" id="UP000005551"/>
    </source>
</evidence>
<comment type="caution">
    <text evidence="2">The sequence shown here is derived from an EMBL/GenBank/DDBJ whole genome shotgun (WGS) entry which is preliminary data.</text>
</comment>
<organism evidence="2 3">
    <name type="scientific">Nitritalea halalkaliphila LW7</name>
    <dbReference type="NCBI Taxonomy" id="1189621"/>
    <lineage>
        <taxon>Bacteria</taxon>
        <taxon>Pseudomonadati</taxon>
        <taxon>Bacteroidota</taxon>
        <taxon>Cytophagia</taxon>
        <taxon>Cytophagales</taxon>
        <taxon>Cyclobacteriaceae</taxon>
        <taxon>Nitritalea</taxon>
    </lineage>
</organism>
<proteinExistence type="predicted"/>
<gene>
    <name evidence="2" type="ORF">A3SI_18051</name>
</gene>
<dbReference type="Proteomes" id="UP000005551">
    <property type="component" value="Unassembled WGS sequence"/>
</dbReference>
<keyword evidence="1" id="KW-0732">Signal</keyword>
<keyword evidence="3" id="KW-1185">Reference proteome</keyword>
<accession>I5BV21</accession>
<dbReference type="STRING" id="1189621.A3SI_18051"/>
<evidence type="ECO:0000256" key="1">
    <source>
        <dbReference type="SAM" id="SignalP"/>
    </source>
</evidence>
<dbReference type="AlphaFoldDB" id="I5BV21"/>
<sequence>MSLAFFSMQTPLFAQAPAPATAVNTIYDEQNPVQAPDGQLYFTIGYHPSNKGGATDPGDVYRSRNLEQAAEPVSDLSTQSLDVLVGFPDAQTAYVYHARGPLGQGVHRYLKSGSNWNLVGMLKMGNFRNNSNHFSGRLLADGKTILMAMNSFGSFGNDDLYVSTQMEGDNWTSPVNLGPVVNTFAEEQSPFYDEKNGILYFSSNQADSRGGKEVFYAVRQGEDWTSWSRPKPFEIPGALGAKQVLCS</sequence>
<name>I5BV21_9BACT</name>
<reference evidence="2 3" key="1">
    <citation type="submission" date="2012-05" db="EMBL/GenBank/DDBJ databases">
        <title>Genome sequence of Nitritalea halalkaliphila LW7.</title>
        <authorList>
            <person name="Jangir P.K."/>
            <person name="Singh A."/>
            <person name="Shivaji S."/>
            <person name="Sharma R."/>
        </authorList>
    </citation>
    <scope>NUCLEOTIDE SEQUENCE [LARGE SCALE GENOMIC DNA]</scope>
    <source>
        <strain evidence="2 3">LW7</strain>
    </source>
</reference>
<evidence type="ECO:0000313" key="2">
    <source>
        <dbReference type="EMBL" id="EIM73423.1"/>
    </source>
</evidence>
<feature type="signal peptide" evidence="1">
    <location>
        <begin position="1"/>
        <end position="16"/>
    </location>
</feature>
<feature type="chain" id="PRO_5003699909" evidence="1">
    <location>
        <begin position="17"/>
        <end position="247"/>
    </location>
</feature>
<protein>
    <submittedName>
        <fullName evidence="2">OmpA/MotB domain-containing protein</fullName>
    </submittedName>
</protein>
<dbReference type="EMBL" id="AJYA01000061">
    <property type="protein sequence ID" value="EIM73423.1"/>
    <property type="molecule type" value="Genomic_DNA"/>
</dbReference>